<dbReference type="InterPro" id="IPR036179">
    <property type="entry name" value="Ig-like_dom_sf"/>
</dbReference>
<reference evidence="5 6" key="1">
    <citation type="submission" date="2021-06" db="EMBL/GenBank/DDBJ databases">
        <authorList>
            <person name="Palmer J.M."/>
        </authorList>
    </citation>
    <scope>NUCLEOTIDE SEQUENCE [LARGE SCALE GENOMIC DNA]</scope>
    <source>
        <strain evidence="5 6">AS_MEX2019</strain>
        <tissue evidence="5">Muscle</tissue>
    </source>
</reference>
<dbReference type="InterPro" id="IPR050671">
    <property type="entry name" value="CD300_family_receptors"/>
</dbReference>
<organism evidence="5 6">
    <name type="scientific">Ameca splendens</name>
    <dbReference type="NCBI Taxonomy" id="208324"/>
    <lineage>
        <taxon>Eukaryota</taxon>
        <taxon>Metazoa</taxon>
        <taxon>Chordata</taxon>
        <taxon>Craniata</taxon>
        <taxon>Vertebrata</taxon>
        <taxon>Euteleostomi</taxon>
        <taxon>Actinopterygii</taxon>
        <taxon>Neopterygii</taxon>
        <taxon>Teleostei</taxon>
        <taxon>Neoteleostei</taxon>
        <taxon>Acanthomorphata</taxon>
        <taxon>Ovalentaria</taxon>
        <taxon>Atherinomorphae</taxon>
        <taxon>Cyprinodontiformes</taxon>
        <taxon>Goodeidae</taxon>
        <taxon>Ameca</taxon>
    </lineage>
</organism>
<dbReference type="Gene3D" id="2.60.40.10">
    <property type="entry name" value="Immunoglobulins"/>
    <property type="match status" value="2"/>
</dbReference>
<name>A0ABV0YS05_9TELE</name>
<evidence type="ECO:0000256" key="1">
    <source>
        <dbReference type="ARBA" id="ARBA00004370"/>
    </source>
</evidence>
<keyword evidence="3" id="KW-0472">Membrane</keyword>
<keyword evidence="6" id="KW-1185">Reference proteome</keyword>
<gene>
    <name evidence="5" type="ORF">AMECASPLE_026764</name>
</gene>
<comment type="subcellular location">
    <subcellularLocation>
        <location evidence="1">Membrane</location>
    </subcellularLocation>
</comment>
<proteinExistence type="predicted"/>
<evidence type="ECO:0000256" key="2">
    <source>
        <dbReference type="ARBA" id="ARBA00022692"/>
    </source>
</evidence>
<dbReference type="InterPro" id="IPR013106">
    <property type="entry name" value="Ig_V-set"/>
</dbReference>
<protein>
    <recommendedName>
        <fullName evidence="4">Ig-like domain-containing protein</fullName>
    </recommendedName>
</protein>
<dbReference type="PANTHER" id="PTHR11860">
    <property type="entry name" value="POLYMERIC-IMMUNOGLOBULIN RECEPTOR"/>
    <property type="match status" value="1"/>
</dbReference>
<evidence type="ECO:0000313" key="5">
    <source>
        <dbReference type="EMBL" id="MEQ2296648.1"/>
    </source>
</evidence>
<dbReference type="Proteomes" id="UP001469553">
    <property type="component" value="Unassembled WGS sequence"/>
</dbReference>
<evidence type="ECO:0000256" key="3">
    <source>
        <dbReference type="ARBA" id="ARBA00023136"/>
    </source>
</evidence>
<dbReference type="Pfam" id="PF07686">
    <property type="entry name" value="V-set"/>
    <property type="match status" value="1"/>
</dbReference>
<dbReference type="PANTHER" id="PTHR11860:SF96">
    <property type="match status" value="1"/>
</dbReference>
<comment type="caution">
    <text evidence="5">The sequence shown here is derived from an EMBL/GenBank/DDBJ whole genome shotgun (WGS) entry which is preliminary data.</text>
</comment>
<dbReference type="InterPro" id="IPR013783">
    <property type="entry name" value="Ig-like_fold"/>
</dbReference>
<dbReference type="SUPFAM" id="SSF48726">
    <property type="entry name" value="Immunoglobulin"/>
    <property type="match status" value="2"/>
</dbReference>
<evidence type="ECO:0000259" key="4">
    <source>
        <dbReference type="PROSITE" id="PS50835"/>
    </source>
</evidence>
<accession>A0ABV0YS05</accession>
<dbReference type="InterPro" id="IPR007110">
    <property type="entry name" value="Ig-like_dom"/>
</dbReference>
<keyword evidence="2" id="KW-0812">Transmembrane</keyword>
<feature type="domain" description="Ig-like" evidence="4">
    <location>
        <begin position="161"/>
        <end position="243"/>
    </location>
</feature>
<evidence type="ECO:0000313" key="6">
    <source>
        <dbReference type="Proteomes" id="UP001469553"/>
    </source>
</evidence>
<sequence length="285" mass="32330">MLTTLHIQEAQSNAVHLLHFREIIPQKAAFNINMKSLCLLLLLHTSLQLQCDKREIRAHIGGEFIIVCKYDRRHFLFSKKYWCRGASSSTCEILRDTDGIANTHYTHRLSILDTRRGGLIVKVTNLQIEDTDVYWIGIDKLYADIMMSVNVVVTEVPVGKPRLWPLTPLVDGPTCWGKPVTIRCGCTRGTDVFYAWYQHIHHKRLLLLSSSDLSLHCGTVMEDSEYYCSASNSISSEQSDTLSVQVLMPANSSCIYVVNIQGKNKCDVTKFGKLHETLNILCKIQ</sequence>
<dbReference type="EMBL" id="JAHRIP010040389">
    <property type="protein sequence ID" value="MEQ2296648.1"/>
    <property type="molecule type" value="Genomic_DNA"/>
</dbReference>
<dbReference type="PROSITE" id="PS50835">
    <property type="entry name" value="IG_LIKE"/>
    <property type="match status" value="1"/>
</dbReference>